<organism evidence="2 3">
    <name type="scientific">Cerrena zonata</name>
    <dbReference type="NCBI Taxonomy" id="2478898"/>
    <lineage>
        <taxon>Eukaryota</taxon>
        <taxon>Fungi</taxon>
        <taxon>Dikarya</taxon>
        <taxon>Basidiomycota</taxon>
        <taxon>Agaricomycotina</taxon>
        <taxon>Agaricomycetes</taxon>
        <taxon>Polyporales</taxon>
        <taxon>Cerrenaceae</taxon>
        <taxon>Cerrena</taxon>
    </lineage>
</organism>
<evidence type="ECO:0000313" key="2">
    <source>
        <dbReference type="EMBL" id="KAK7682034.1"/>
    </source>
</evidence>
<evidence type="ECO:0000256" key="1">
    <source>
        <dbReference type="SAM" id="MobiDB-lite"/>
    </source>
</evidence>
<dbReference type="InterPro" id="IPR027267">
    <property type="entry name" value="AH/BAR_dom_sf"/>
</dbReference>
<feature type="compositionally biased region" description="Basic and acidic residues" evidence="1">
    <location>
        <begin position="865"/>
        <end position="880"/>
    </location>
</feature>
<dbReference type="GO" id="GO:0036286">
    <property type="term" value="C:eisosome filament"/>
    <property type="evidence" value="ECO:0007669"/>
    <property type="project" value="TreeGrafter"/>
</dbReference>
<feature type="compositionally biased region" description="Polar residues" evidence="1">
    <location>
        <begin position="283"/>
        <end position="294"/>
    </location>
</feature>
<protein>
    <submittedName>
        <fullName evidence="2">Uncharacterized protein</fullName>
    </submittedName>
</protein>
<dbReference type="Gene3D" id="1.20.1270.60">
    <property type="entry name" value="Arfaptin homology (AH) domain/BAR domain"/>
    <property type="match status" value="1"/>
</dbReference>
<feature type="region of interest" description="Disordered" evidence="1">
    <location>
        <begin position="239"/>
        <end position="271"/>
    </location>
</feature>
<dbReference type="PANTHER" id="PTHR31962">
    <property type="entry name" value="SPHINGOLIPID LONG CHAIN BASE-RESPONSIVE PROTEIN PIL1"/>
    <property type="match status" value="1"/>
</dbReference>
<comment type="caution">
    <text evidence="2">The sequence shown here is derived from an EMBL/GenBank/DDBJ whole genome shotgun (WGS) entry which is preliminary data.</text>
</comment>
<feature type="compositionally biased region" description="Low complexity" evidence="1">
    <location>
        <begin position="828"/>
        <end position="841"/>
    </location>
</feature>
<keyword evidence="3" id="KW-1185">Reference proteome</keyword>
<dbReference type="EMBL" id="JASBNA010000038">
    <property type="protein sequence ID" value="KAK7682034.1"/>
    <property type="molecule type" value="Genomic_DNA"/>
</dbReference>
<dbReference type="GO" id="GO:0008289">
    <property type="term" value="F:lipid binding"/>
    <property type="evidence" value="ECO:0007669"/>
    <property type="project" value="TreeGrafter"/>
</dbReference>
<name>A0AAW0FR42_9APHY</name>
<feature type="region of interest" description="Disordered" evidence="1">
    <location>
        <begin position="716"/>
        <end position="982"/>
    </location>
</feature>
<sequence length="997" mass="108629">MNASSFPPSRKVALPILHPRPIQSRMVHRPADSRLLVNLLSHEKDYLKQLTNLLDHSQTSLASFSAFAAASAPPASQIIISVAGAFAGADEALRKYAFAVEQWQFQLKQLKETEDEVANIMRDREILVTRLIKASKSQKSTRESILAASSSSSTLSVKHEVQIGSKLSAAQTELQACESHLAIKERQLDENRVSTIRTGLHLRCKAMVECGWAWGEMGKEGLRALDMFEFNTHQSNGQVYSNPNFNYSKPLPSTTPDYGSSDHSSLAPSQSASNIASFDMSIPRSNYSNHQPTMNGGPYTLQIPPAHSISDFALPNGHAQQTTVEESPGSSAEEEEDIDHLEVHENPKFAPKNSSKPQKQQHSRSATDSRDPRQSTISTSRSEPFAYKSKYEPEPPKGTQRQRRGSHGVFGSIAALFHGKNHNSGDADADSGRWRTRTNKNISKAKRDDDSSDEEPKYNFEYEPVAGPSTSPPVIPDLSATARLRKRSLKRGSVQASSSAPRLSDVPEDRGWMSDGAATPSQSPRKKKGRPHPISISTDDVPPSKASPKTPRSKTPNGVLSAGLPTEVTLSRSSSLSKQSIMSAPATAPSQHTTIHPATPSKRASLPAKANANSTRRRTTSLNVDSLKSQNTGNVLSGLGYPTLLTHNANGKGKSSPRPMANGDAGLSLMSIVEDVRKNRDNWEKKQDPNRLLFMARAPPPVTDVHSLLDFSEDVEGKRSTHALKPERSLEPIEVLDQVSPQPSPPPDKRILPLRSALRNPSRSPSPTKSPPPSHPVAGPSKLRPPLVDTRRLSKDSDVSSIASFVTVQEDFDDDADESNPPSSAGTPQPLSSQLPQLSSLDNDLTPRKEIQQPTFAPPAPPPPPHDEPPSAPPKHDDHTVPAMTSDISNSNSTNSSTEGQPTRRKSVRMALPPTFSATPPAIDEDSEDEKRRHEPWAGRSTPTHTKPVQEPYGADTGTWASRIARDKDMWENSSDEDEGGEYGRAKKLLSVFARKS</sequence>
<feature type="compositionally biased region" description="Low complexity" evidence="1">
    <location>
        <begin position="571"/>
        <end position="583"/>
    </location>
</feature>
<reference evidence="2 3" key="1">
    <citation type="submission" date="2022-09" db="EMBL/GenBank/DDBJ databases">
        <authorList>
            <person name="Palmer J.M."/>
        </authorList>
    </citation>
    <scope>NUCLEOTIDE SEQUENCE [LARGE SCALE GENOMIC DNA]</scope>
    <source>
        <strain evidence="2 3">DSM 7382</strain>
    </source>
</reference>
<dbReference type="GO" id="GO:0006897">
    <property type="term" value="P:endocytosis"/>
    <property type="evidence" value="ECO:0007669"/>
    <property type="project" value="TreeGrafter"/>
</dbReference>
<feature type="compositionally biased region" description="Low complexity" evidence="1">
    <location>
        <begin position="885"/>
        <end position="898"/>
    </location>
</feature>
<dbReference type="Proteomes" id="UP001385951">
    <property type="component" value="Unassembled WGS sequence"/>
</dbReference>
<dbReference type="GO" id="GO:0005886">
    <property type="term" value="C:plasma membrane"/>
    <property type="evidence" value="ECO:0007669"/>
    <property type="project" value="TreeGrafter"/>
</dbReference>
<dbReference type="AlphaFoldDB" id="A0AAW0FR42"/>
<evidence type="ECO:0000313" key="3">
    <source>
        <dbReference type="Proteomes" id="UP001385951"/>
    </source>
</evidence>
<gene>
    <name evidence="2" type="ORF">QCA50_014998</name>
</gene>
<feature type="compositionally biased region" description="Polar residues" evidence="1">
    <location>
        <begin position="352"/>
        <end position="364"/>
    </location>
</feature>
<dbReference type="GO" id="GO:0070941">
    <property type="term" value="P:eisosome assembly"/>
    <property type="evidence" value="ECO:0007669"/>
    <property type="project" value="TreeGrafter"/>
</dbReference>
<feature type="compositionally biased region" description="Basic and acidic residues" evidence="1">
    <location>
        <begin position="445"/>
        <end position="460"/>
    </location>
</feature>
<feature type="compositionally biased region" description="Basic and acidic residues" evidence="1">
    <location>
        <begin position="789"/>
        <end position="798"/>
    </location>
</feature>
<proteinExistence type="predicted"/>
<dbReference type="InterPro" id="IPR028245">
    <property type="entry name" value="PIL1/LSP1"/>
</dbReference>
<feature type="compositionally biased region" description="Basic and acidic residues" evidence="1">
    <location>
        <begin position="716"/>
        <end position="731"/>
    </location>
</feature>
<accession>A0AAW0FR42</accession>
<dbReference type="PANTHER" id="PTHR31962:SF1">
    <property type="entry name" value="SPHINGOLIPID LONG CHAIN BASE-RESPONSIVE PROTEIN PIL1"/>
    <property type="match status" value="1"/>
</dbReference>
<feature type="region of interest" description="Disordered" evidence="1">
    <location>
        <begin position="283"/>
        <end position="620"/>
    </location>
</feature>